<feature type="domain" description="FAD/NAD(P)-binding" evidence="3">
    <location>
        <begin position="2"/>
        <end position="314"/>
    </location>
</feature>
<dbReference type="InterPro" id="IPR036188">
    <property type="entry name" value="FAD/NAD-bd_sf"/>
</dbReference>
<reference evidence="4" key="2">
    <citation type="submission" date="2020-09" db="EMBL/GenBank/DDBJ databases">
        <authorList>
            <person name="Sun Q."/>
            <person name="Zhou Y."/>
        </authorList>
    </citation>
    <scope>NUCLEOTIDE SEQUENCE</scope>
    <source>
        <strain evidence="4">CGMCC 4.5737</strain>
    </source>
</reference>
<dbReference type="SUPFAM" id="SSF51905">
    <property type="entry name" value="FAD/NAD(P)-binding domain"/>
    <property type="match status" value="1"/>
</dbReference>
<dbReference type="InterPro" id="IPR023753">
    <property type="entry name" value="FAD/NAD-binding_dom"/>
</dbReference>
<name>A0A8J3FYF2_9PSEU</name>
<evidence type="ECO:0000313" key="4">
    <source>
        <dbReference type="EMBL" id="GGM81500.1"/>
    </source>
</evidence>
<dbReference type="PRINTS" id="PR00368">
    <property type="entry name" value="FADPNR"/>
</dbReference>
<sequence length="449" mass="46526">MTVLVVGAGPAGIHAASSAAGVGADVVLVDSASRPGGQYHRQPSDAPRTGALAVVDHPRVKWMPETWVWAVERTDQGFRLHAQVGPADAPGRPCIALDGEALVLAMGAYDRVLPFPGWDLPGVYTAGAAQAMAKGQRVAVGRNVVVSGTGPFLLPVAESLLGVGARVRGVLEAGSPVRWALQPWLLRGSLGKIGELAHYAKVLSTGKVPYRTRSAVVAAHGADRVESVTVARLNHDWTVASGSEQQVEVDAVAVGYGFTPQLELAIALGCRIQRALDDSDVVVVGRDQATSVPGVFAAGEITAVAGADAAAAEGVLAGLSAAQSIGSSIVDKQVSLIRRKVLRKRDFARALAAVHPVRSGWQSWLVDTTLVCRCEEVSLSAVRSAVVERGAAGMRALKLLCRVGLGPCQGRICGRNVAELTGLPDIPKRPIASPIRLGDLASEPDGSGG</sequence>
<protein>
    <submittedName>
        <fullName evidence="4">Pyridine nucleotide-disulfide oxidoreductase</fullName>
    </submittedName>
</protein>
<dbReference type="EMBL" id="BMMK01000052">
    <property type="protein sequence ID" value="GGM81500.1"/>
    <property type="molecule type" value="Genomic_DNA"/>
</dbReference>
<dbReference type="Gene3D" id="1.10.10.1100">
    <property type="entry name" value="BFD-like [2Fe-2S]-binding domain"/>
    <property type="match status" value="1"/>
</dbReference>
<dbReference type="CDD" id="cd19946">
    <property type="entry name" value="GlpA-like_Fer2_BFD-like"/>
    <property type="match status" value="1"/>
</dbReference>
<dbReference type="InterPro" id="IPR017224">
    <property type="entry name" value="Opine_Oxase_asu/HCN_bsu"/>
</dbReference>
<dbReference type="Gene3D" id="3.50.50.60">
    <property type="entry name" value="FAD/NAD(P)-binding domain"/>
    <property type="match status" value="3"/>
</dbReference>
<dbReference type="AlphaFoldDB" id="A0A8J3FYF2"/>
<proteinExistence type="predicted"/>
<dbReference type="InterPro" id="IPR008143">
    <property type="entry name" value="Ala_DH/PNT_CS2"/>
</dbReference>
<accession>A0A8J3FYF2</accession>
<keyword evidence="1" id="KW-0560">Oxidoreductase</keyword>
<gene>
    <name evidence="4" type="ORF">GCM10012275_60230</name>
</gene>
<keyword evidence="5" id="KW-1185">Reference proteome</keyword>
<dbReference type="InterPro" id="IPR007419">
    <property type="entry name" value="BFD-like_2Fe2S-bd_dom"/>
</dbReference>
<dbReference type="PRINTS" id="PR00469">
    <property type="entry name" value="PNDRDTASEII"/>
</dbReference>
<feature type="domain" description="BFD-like [2Fe-2S]-binding" evidence="2">
    <location>
        <begin position="370"/>
        <end position="420"/>
    </location>
</feature>
<dbReference type="RefSeq" id="WP_189061822.1">
    <property type="nucleotide sequence ID" value="NZ_BMMK01000052.1"/>
</dbReference>
<dbReference type="InterPro" id="IPR041854">
    <property type="entry name" value="BFD-like_2Fe2S-bd_dom_sf"/>
</dbReference>
<dbReference type="Pfam" id="PF07992">
    <property type="entry name" value="Pyr_redox_2"/>
    <property type="match status" value="1"/>
</dbReference>
<evidence type="ECO:0000313" key="5">
    <source>
        <dbReference type="Proteomes" id="UP000637578"/>
    </source>
</evidence>
<dbReference type="PIRSF" id="PIRSF037495">
    <property type="entry name" value="Opine_OX_OoxA/HcnB"/>
    <property type="match status" value="1"/>
</dbReference>
<dbReference type="InterPro" id="IPR051691">
    <property type="entry name" value="Metab_Enz_Cyan_OpOx_G3PDH"/>
</dbReference>
<evidence type="ECO:0000259" key="2">
    <source>
        <dbReference type="Pfam" id="PF04324"/>
    </source>
</evidence>
<evidence type="ECO:0000256" key="1">
    <source>
        <dbReference type="ARBA" id="ARBA00023002"/>
    </source>
</evidence>
<dbReference type="PROSITE" id="PS00837">
    <property type="entry name" value="ALADH_PNT_2"/>
    <property type="match status" value="1"/>
</dbReference>
<comment type="caution">
    <text evidence="4">The sequence shown here is derived from an EMBL/GenBank/DDBJ whole genome shotgun (WGS) entry which is preliminary data.</text>
</comment>
<dbReference type="GO" id="GO:0016491">
    <property type="term" value="F:oxidoreductase activity"/>
    <property type="evidence" value="ECO:0007669"/>
    <property type="project" value="UniProtKB-KW"/>
</dbReference>
<dbReference type="PANTHER" id="PTHR42949">
    <property type="entry name" value="ANAEROBIC GLYCEROL-3-PHOSPHATE DEHYDROGENASE SUBUNIT B"/>
    <property type="match status" value="1"/>
</dbReference>
<evidence type="ECO:0000259" key="3">
    <source>
        <dbReference type="Pfam" id="PF07992"/>
    </source>
</evidence>
<dbReference type="Pfam" id="PF04324">
    <property type="entry name" value="Fer2_BFD"/>
    <property type="match status" value="1"/>
</dbReference>
<reference evidence="4" key="1">
    <citation type="journal article" date="2014" name="Int. J. Syst. Evol. Microbiol.">
        <title>Complete genome sequence of Corynebacterium casei LMG S-19264T (=DSM 44701T), isolated from a smear-ripened cheese.</title>
        <authorList>
            <consortium name="US DOE Joint Genome Institute (JGI-PGF)"/>
            <person name="Walter F."/>
            <person name="Albersmeier A."/>
            <person name="Kalinowski J."/>
            <person name="Ruckert C."/>
        </authorList>
    </citation>
    <scope>NUCLEOTIDE SEQUENCE</scope>
    <source>
        <strain evidence="4">CGMCC 4.5737</strain>
    </source>
</reference>
<organism evidence="4 5">
    <name type="scientific">Longimycelium tulufanense</name>
    <dbReference type="NCBI Taxonomy" id="907463"/>
    <lineage>
        <taxon>Bacteria</taxon>
        <taxon>Bacillati</taxon>
        <taxon>Actinomycetota</taxon>
        <taxon>Actinomycetes</taxon>
        <taxon>Pseudonocardiales</taxon>
        <taxon>Pseudonocardiaceae</taxon>
        <taxon>Longimycelium</taxon>
    </lineage>
</organism>
<dbReference type="PANTHER" id="PTHR42949:SF3">
    <property type="entry name" value="ANAEROBIC GLYCEROL-3-PHOSPHATE DEHYDROGENASE SUBUNIT B"/>
    <property type="match status" value="1"/>
</dbReference>
<dbReference type="Proteomes" id="UP000637578">
    <property type="component" value="Unassembled WGS sequence"/>
</dbReference>